<organism evidence="2">
    <name type="scientific">virus sp. ctDJ83</name>
    <dbReference type="NCBI Taxonomy" id="2827625"/>
    <lineage>
        <taxon>Viruses</taxon>
    </lineage>
</organism>
<proteinExistence type="predicted"/>
<feature type="transmembrane region" description="Helical" evidence="1">
    <location>
        <begin position="27"/>
        <end position="45"/>
    </location>
</feature>
<accession>A0A8S5RJ15</accession>
<reference evidence="2" key="1">
    <citation type="journal article" date="2021" name="Proc. Natl. Acad. Sci. U.S.A.">
        <title>A Catalog of Tens of Thousands of Viruses from Human Metagenomes Reveals Hidden Associations with Chronic Diseases.</title>
        <authorList>
            <person name="Tisza M.J."/>
            <person name="Buck C.B."/>
        </authorList>
    </citation>
    <scope>NUCLEOTIDE SEQUENCE</scope>
    <source>
        <strain evidence="2">CtDJ83</strain>
    </source>
</reference>
<feature type="transmembrane region" description="Helical" evidence="1">
    <location>
        <begin position="5"/>
        <end position="21"/>
    </location>
</feature>
<keyword evidence="1" id="KW-1133">Transmembrane helix</keyword>
<keyword evidence="1" id="KW-0812">Transmembrane</keyword>
<evidence type="ECO:0000313" key="2">
    <source>
        <dbReference type="EMBL" id="DAE31376.1"/>
    </source>
</evidence>
<name>A0A8S5RJ15_9VIRU</name>
<protein>
    <submittedName>
        <fullName evidence="2">Uncharacterized protein</fullName>
    </submittedName>
</protein>
<keyword evidence="1" id="KW-0472">Membrane</keyword>
<dbReference type="EMBL" id="BK059107">
    <property type="protein sequence ID" value="DAE31376.1"/>
    <property type="molecule type" value="Genomic_DNA"/>
</dbReference>
<sequence length="65" mass="7653">MKRISIYYSAVIAAVLTFGYFHPEKLYTFDGIHSVVVLIIAPHLLRFIMQRCRELDELEDSEYTE</sequence>
<evidence type="ECO:0000256" key="1">
    <source>
        <dbReference type="SAM" id="Phobius"/>
    </source>
</evidence>